<feature type="transmembrane region" description="Helical" evidence="6">
    <location>
        <begin position="1224"/>
        <end position="1248"/>
    </location>
</feature>
<evidence type="ECO:0000313" key="8">
    <source>
        <dbReference type="EMBL" id="ELU40565.1"/>
    </source>
</evidence>
<reference evidence="8 9" key="1">
    <citation type="journal article" date="2013" name="Nat. Commun.">
        <title>The evolution and pathogenic mechanisms of the rice sheath blight pathogen.</title>
        <authorList>
            <person name="Zheng A."/>
            <person name="Lin R."/>
            <person name="Xu L."/>
            <person name="Qin P."/>
            <person name="Tang C."/>
            <person name="Ai P."/>
            <person name="Zhang D."/>
            <person name="Liu Y."/>
            <person name="Sun Z."/>
            <person name="Feng H."/>
            <person name="Wang Y."/>
            <person name="Chen Y."/>
            <person name="Liang X."/>
            <person name="Fu R."/>
            <person name="Li Q."/>
            <person name="Zhang J."/>
            <person name="Yu X."/>
            <person name="Xie Z."/>
            <person name="Ding L."/>
            <person name="Guan P."/>
            <person name="Tang J."/>
            <person name="Liang Y."/>
            <person name="Wang S."/>
            <person name="Deng Q."/>
            <person name="Li S."/>
            <person name="Zhu J."/>
            <person name="Wang L."/>
            <person name="Liu H."/>
            <person name="Li P."/>
        </authorList>
    </citation>
    <scope>NUCLEOTIDE SEQUENCE [LARGE SCALE GENOMIC DNA]</scope>
    <source>
        <strain evidence="9">AG-1 IA</strain>
    </source>
</reference>
<dbReference type="InterPro" id="IPR026082">
    <property type="entry name" value="ABCA"/>
</dbReference>
<dbReference type="CDD" id="cd03263">
    <property type="entry name" value="ABC_subfamily_A"/>
    <property type="match status" value="1"/>
</dbReference>
<keyword evidence="4 8" id="KW-0067">ATP-binding</keyword>
<dbReference type="GO" id="GO:0140359">
    <property type="term" value="F:ABC-type transporter activity"/>
    <property type="evidence" value="ECO:0007669"/>
    <property type="project" value="InterPro"/>
</dbReference>
<dbReference type="GO" id="GO:0005319">
    <property type="term" value="F:lipid transporter activity"/>
    <property type="evidence" value="ECO:0007669"/>
    <property type="project" value="TreeGrafter"/>
</dbReference>
<evidence type="ECO:0000256" key="2">
    <source>
        <dbReference type="ARBA" id="ARBA00022737"/>
    </source>
</evidence>
<keyword evidence="6" id="KW-1133">Transmembrane helix</keyword>
<feature type="transmembrane region" description="Helical" evidence="6">
    <location>
        <begin position="376"/>
        <end position="395"/>
    </location>
</feature>
<feature type="transmembrane region" description="Helical" evidence="6">
    <location>
        <begin position="436"/>
        <end position="455"/>
    </location>
</feature>
<dbReference type="Pfam" id="PF00005">
    <property type="entry name" value="ABC_tran"/>
    <property type="match status" value="2"/>
</dbReference>
<keyword evidence="3" id="KW-0547">Nucleotide-binding</keyword>
<evidence type="ECO:0000256" key="5">
    <source>
        <dbReference type="SAM" id="MobiDB-lite"/>
    </source>
</evidence>
<dbReference type="PANTHER" id="PTHR19229">
    <property type="entry name" value="ATP-BINDING CASSETTE TRANSPORTER SUBFAMILY A ABCA"/>
    <property type="match status" value="1"/>
</dbReference>
<dbReference type="HOGENOM" id="CLU_001640_1_0_1"/>
<feature type="transmembrane region" description="Helical" evidence="6">
    <location>
        <begin position="982"/>
        <end position="1002"/>
    </location>
</feature>
<evidence type="ECO:0000256" key="6">
    <source>
        <dbReference type="SAM" id="Phobius"/>
    </source>
</evidence>
<feature type="region of interest" description="Disordered" evidence="5">
    <location>
        <begin position="664"/>
        <end position="691"/>
    </location>
</feature>
<evidence type="ECO:0000256" key="1">
    <source>
        <dbReference type="ARBA" id="ARBA00022448"/>
    </source>
</evidence>
<feature type="transmembrane region" description="Helical" evidence="6">
    <location>
        <begin position="1195"/>
        <end position="1218"/>
    </location>
</feature>
<comment type="caution">
    <text evidence="8">The sequence shown here is derived from an EMBL/GenBank/DDBJ whole genome shotgun (WGS) entry which is preliminary data.</text>
</comment>
<dbReference type="InterPro" id="IPR003439">
    <property type="entry name" value="ABC_transporter-like_ATP-bd"/>
</dbReference>
<dbReference type="Gene3D" id="3.40.50.300">
    <property type="entry name" value="P-loop containing nucleotide triphosphate hydrolases"/>
    <property type="match status" value="2"/>
</dbReference>
<keyword evidence="9" id="KW-1185">Reference proteome</keyword>
<feature type="transmembrane region" description="Helical" evidence="6">
    <location>
        <begin position="1156"/>
        <end position="1174"/>
    </location>
</feature>
<name>L8WRD2_THACA</name>
<dbReference type="Proteomes" id="UP000011668">
    <property type="component" value="Unassembled WGS sequence"/>
</dbReference>
<gene>
    <name evidence="8" type="ORF">AG1IA_05406</name>
</gene>
<dbReference type="InterPro" id="IPR003593">
    <property type="entry name" value="AAA+_ATPase"/>
</dbReference>
<keyword evidence="6" id="KW-0812">Transmembrane</keyword>
<dbReference type="PANTHER" id="PTHR19229:SF36">
    <property type="entry name" value="ATP-BINDING CASSETTE SUB-FAMILY A MEMBER 2"/>
    <property type="match status" value="1"/>
</dbReference>
<dbReference type="PROSITE" id="PS00211">
    <property type="entry name" value="ABC_TRANSPORTER_1"/>
    <property type="match status" value="2"/>
</dbReference>
<dbReference type="OMA" id="WKNWIVL"/>
<dbReference type="GO" id="GO:0005524">
    <property type="term" value="F:ATP binding"/>
    <property type="evidence" value="ECO:0007669"/>
    <property type="project" value="UniProtKB-KW"/>
</dbReference>
<dbReference type="SUPFAM" id="SSF52540">
    <property type="entry name" value="P-loop containing nucleoside triphosphate hydrolases"/>
    <property type="match status" value="2"/>
</dbReference>
<feature type="transmembrane region" description="Helical" evidence="6">
    <location>
        <begin position="1330"/>
        <end position="1356"/>
    </location>
</feature>
<keyword evidence="1" id="KW-0813">Transport</keyword>
<dbReference type="STRING" id="983506.L8WRD2"/>
<keyword evidence="2" id="KW-0677">Repeat</keyword>
<organism evidence="8 9">
    <name type="scientific">Thanatephorus cucumeris (strain AG1-IA)</name>
    <name type="common">Rice sheath blight fungus</name>
    <name type="synonym">Rhizoctonia solani</name>
    <dbReference type="NCBI Taxonomy" id="983506"/>
    <lineage>
        <taxon>Eukaryota</taxon>
        <taxon>Fungi</taxon>
        <taxon>Dikarya</taxon>
        <taxon>Basidiomycota</taxon>
        <taxon>Agaricomycotina</taxon>
        <taxon>Agaricomycetes</taxon>
        <taxon>Cantharellales</taxon>
        <taxon>Ceratobasidiaceae</taxon>
        <taxon>Rhizoctonia</taxon>
        <taxon>Rhizoctonia solani AG-1</taxon>
    </lineage>
</organism>
<feature type="domain" description="ABC transporter" evidence="7">
    <location>
        <begin position="1448"/>
        <end position="1679"/>
    </location>
</feature>
<dbReference type="EMBL" id="AFRT01001402">
    <property type="protein sequence ID" value="ELU40565.1"/>
    <property type="molecule type" value="Genomic_DNA"/>
</dbReference>
<dbReference type="SMART" id="SM00382">
    <property type="entry name" value="AAA"/>
    <property type="match status" value="2"/>
</dbReference>
<feature type="domain" description="ABC transporter" evidence="7">
    <location>
        <begin position="591"/>
        <end position="878"/>
    </location>
</feature>
<dbReference type="OrthoDB" id="8061355at2759"/>
<dbReference type="InterPro" id="IPR027417">
    <property type="entry name" value="P-loop_NTPase"/>
</dbReference>
<dbReference type="PROSITE" id="PS50893">
    <property type="entry name" value="ABC_TRANSPORTER_2"/>
    <property type="match status" value="2"/>
</dbReference>
<feature type="compositionally biased region" description="Basic and acidic residues" evidence="5">
    <location>
        <begin position="664"/>
        <end position="681"/>
    </location>
</feature>
<proteinExistence type="predicted"/>
<dbReference type="InterPro" id="IPR017871">
    <property type="entry name" value="ABC_transporter-like_CS"/>
</dbReference>
<dbReference type="GO" id="GO:0016020">
    <property type="term" value="C:membrane"/>
    <property type="evidence" value="ECO:0007669"/>
    <property type="project" value="InterPro"/>
</dbReference>
<feature type="transmembrane region" description="Helical" evidence="6">
    <location>
        <begin position="407"/>
        <end position="430"/>
    </location>
</feature>
<evidence type="ECO:0000256" key="3">
    <source>
        <dbReference type="ARBA" id="ARBA00022741"/>
    </source>
</evidence>
<dbReference type="GO" id="GO:0016887">
    <property type="term" value="F:ATP hydrolysis activity"/>
    <property type="evidence" value="ECO:0007669"/>
    <property type="project" value="InterPro"/>
</dbReference>
<evidence type="ECO:0000256" key="4">
    <source>
        <dbReference type="ARBA" id="ARBA00022840"/>
    </source>
</evidence>
<evidence type="ECO:0000259" key="7">
    <source>
        <dbReference type="PROSITE" id="PS50893"/>
    </source>
</evidence>
<protein>
    <submittedName>
        <fullName evidence="8">Nod factor export ATP-binding protein I</fullName>
    </submittedName>
</protein>
<keyword evidence="6" id="KW-0472">Membrane</keyword>
<feature type="transmembrane region" description="Helical" evidence="6">
    <location>
        <begin position="1376"/>
        <end position="1397"/>
    </location>
</feature>
<feature type="transmembrane region" description="Helical" evidence="6">
    <location>
        <begin position="462"/>
        <end position="481"/>
    </location>
</feature>
<evidence type="ECO:0000313" key="9">
    <source>
        <dbReference type="Proteomes" id="UP000011668"/>
    </source>
</evidence>
<feature type="transmembrane region" description="Helical" evidence="6">
    <location>
        <begin position="512"/>
        <end position="534"/>
    </location>
</feature>
<sequence length="1778" mass="193967">MALVPRNTSRFDRLVPVLERVERTGPSGILQIGLGSSYNTQCGIYTMGCGGAVPRVTHAVESAKYGRSIHKFDRRKPWVSIISPQAAMMLKVFWRQFRALVRKNWIVVSNHWFVSMPPSPHLVSVNRGKFLAEYFKMFFVADWYVIWTTSPLGLRFDWWSIAFAIFFAYASEFLNRPDKLGFGSAVDIPLLGDIWTSDTIYYVDNTGYSDSRVPALISALTQYSNLSPAQQSRLKQLASPNDVQRACKSNFNMISECFAVIIFDYVPYNPQDRSPLSYTIRADSGRTRVDVENNNSDTEKVLLPVQWAVDRAGMELMGVMGVETPREWPYTQETNEEQAKQASELDACYGMRTRGPYCVSRFRTLWIQSNISNSSWHISISMVYLPAWIITAVIWQRRIFSATNVGLIIAIHIITGLSLSSFSLLASMPFHKSPQLAAISTTFLSLLLAIIAMLLPDSPTACGMYTLIFPPGFYVFAIKAVSRFETREQGAVVGSNNGFRVGGDEGLVDGRILGVVIGVAVANIFLWAHIAGVVERSMFEPGAGERDASTTSSGFFGFLRKRKPAQSTNEGAAPPVLASMTNGAHPVPPAITLHNITKTFKPAKRRAERITAVKNLSLSVPSRGIFVLLGANGSGKSTTLGMVAGLEKPDSGWIEFNDQTEAQVDEKGKGLEKGDETDLEKATSSSGGRKASLGLVPQKNVLFPELTCQQTLRLWRDLKAARFPDEANNDSGIDELIKSCSLEGKTHARASTLSGGQKRRLQLAAGLIGGSKIVLVDEATSGVDPLSRRAIWRFLDEADLLADDIAILAAPGKLLAQGSPVSLKSRLGEGYVVTVSTDASPESVLDVIRTRAPHAAQDPSDQGAYILHTKSASVVGQVLDALESKKKELGIDGYDVRGTSMEAIFLGLMGTTDTEEVIEHDELAAVQSKDGANPELGRRLSRTGLYPSDAAPLPLSDGRKTSPLRQALTGFHKRCLILRRSWLTYALMVIIALAGACVPLIFLKDRSDTCSFEQDMEFVQPLYIPSEVSSLPSGAGAMLNAYRPLIAPPGLLDTLGSQAESIPQTQIQTSEFESTLRQNYRNLSLGGLAVSSGVATVAWEASSGSKAGMALLNLANNVLVHQSLGSGADGTGGRIMAAFQNLPGAWVGAALKWEGFFGASMGLWPAFFVLYVSAERRSSVQAMQLSNGMTPAGLWLGHLLFDFPWVVVISTIVTIIFATVTSQFYALGVLWVVMVLYGVAGALFAYVISTFGECLNGFQACSDTNLEYSEVAPGCVCNSRWIQCYHLCGMCYGCSHEQGLTGRFSYTQQHTCLLLHILLLLNRSVTFRSFVNYTIALISPVVSLVRAGFVSVNLFSILCDGFGNYSPSSPGSMSKFGGPIVYLIGWILFLFGLLMWIEYGKPIPKQLRFKRKALNDHQDIEDSPRGNASFVNEVKGEAERVQQSDDALRVLNVSKVFPGRFTAVDDVSFGVDNETFAMLGPNGAGKTTTFNIIRGDIRPTKGDVRINGVSIVDEPAAARVSLGVTPQFSAADSQLTVREHMMIYGSIKGLHGEELKRNVDMLIEAATLSQYGDRLASKLSGGNARKLSLALALIGNPRVLLIDEYSTGIDAATKRAMWKTLRRVSAGKAVVITTHSMEEASALASKVGILSGRMLGVSTVGTMQSLVSHFPTYEVHFTARTPAEAARAQELMTRFPGAKQADDVATRYEVPIGQTSLADLFRTLSGGTDKNDDSIQEPDADLEYTVERLGLESVFLKVIREHERTKPQPEKRSGWKWW</sequence>
<accession>L8WRD2</accession>